<dbReference type="GO" id="GO:0006368">
    <property type="term" value="P:transcription elongation by RNA polymerase II"/>
    <property type="evidence" value="ECO:0007669"/>
    <property type="project" value="InterPro"/>
</dbReference>
<name>A0A8S1GY31_9PELO</name>
<evidence type="ECO:0000256" key="1">
    <source>
        <dbReference type="ARBA" id="ARBA00004123"/>
    </source>
</evidence>
<dbReference type="Pfam" id="PF05179">
    <property type="entry name" value="CDC73_C"/>
    <property type="match status" value="1"/>
</dbReference>
<dbReference type="PANTHER" id="PTHR12466">
    <property type="entry name" value="CDC73 DOMAIN PROTEIN"/>
    <property type="match status" value="1"/>
</dbReference>
<evidence type="ECO:0000256" key="5">
    <source>
        <dbReference type="ARBA" id="ARBA00023242"/>
    </source>
</evidence>
<dbReference type="OrthoDB" id="2186602at2759"/>
<protein>
    <recommendedName>
        <fullName evidence="10">Cell division control protein 73 C-terminal domain-containing protein</fullName>
    </recommendedName>
</protein>
<organism evidence="8 9">
    <name type="scientific">Caenorhabditis auriculariae</name>
    <dbReference type="NCBI Taxonomy" id="2777116"/>
    <lineage>
        <taxon>Eukaryota</taxon>
        <taxon>Metazoa</taxon>
        <taxon>Ecdysozoa</taxon>
        <taxon>Nematoda</taxon>
        <taxon>Chromadorea</taxon>
        <taxon>Rhabditida</taxon>
        <taxon>Rhabditina</taxon>
        <taxon>Rhabditomorpha</taxon>
        <taxon>Rhabditoidea</taxon>
        <taxon>Rhabditidae</taxon>
        <taxon>Peloderinae</taxon>
        <taxon>Caenorhabditis</taxon>
    </lineage>
</organism>
<keyword evidence="5" id="KW-0539">Nucleus</keyword>
<keyword evidence="9" id="KW-1185">Reference proteome</keyword>
<dbReference type="InterPro" id="IPR032041">
    <property type="entry name" value="Cdc73_N"/>
</dbReference>
<dbReference type="FunFam" id="3.40.50.11990:FF:000002">
    <property type="entry name" value="protein CDC73 homolog"/>
    <property type="match status" value="1"/>
</dbReference>
<dbReference type="InterPro" id="IPR031336">
    <property type="entry name" value="CDC73_C"/>
</dbReference>
<keyword evidence="3" id="KW-0805">Transcription regulation</keyword>
<dbReference type="InterPro" id="IPR007852">
    <property type="entry name" value="Cdc73/Parafibromin"/>
</dbReference>
<evidence type="ECO:0000256" key="2">
    <source>
        <dbReference type="ARBA" id="ARBA00010427"/>
    </source>
</evidence>
<dbReference type="AlphaFoldDB" id="A0A8S1GY31"/>
<comment type="caution">
    <text evidence="8">The sequence shown here is derived from an EMBL/GenBank/DDBJ whole genome shotgun (WGS) entry which is preliminary data.</text>
</comment>
<proteinExistence type="inferred from homology"/>
<gene>
    <name evidence="8" type="ORF">CAUJ_LOCUS3722</name>
</gene>
<keyword evidence="4" id="KW-0804">Transcription</keyword>
<dbReference type="Proteomes" id="UP000835052">
    <property type="component" value="Unassembled WGS sequence"/>
</dbReference>
<evidence type="ECO:0000259" key="7">
    <source>
        <dbReference type="Pfam" id="PF16050"/>
    </source>
</evidence>
<dbReference type="Gene3D" id="3.40.50.11990">
    <property type="entry name" value="RNA polymerase II accessory factor, Cdc73 C-terminal domain"/>
    <property type="match status" value="1"/>
</dbReference>
<evidence type="ECO:0000259" key="6">
    <source>
        <dbReference type="Pfam" id="PF05179"/>
    </source>
</evidence>
<dbReference type="EMBL" id="CAJGYM010000007">
    <property type="protein sequence ID" value="CAD6187803.1"/>
    <property type="molecule type" value="Genomic_DNA"/>
</dbReference>
<evidence type="ECO:0000256" key="3">
    <source>
        <dbReference type="ARBA" id="ARBA00023015"/>
    </source>
</evidence>
<dbReference type="GO" id="GO:0000993">
    <property type="term" value="F:RNA polymerase II complex binding"/>
    <property type="evidence" value="ECO:0007669"/>
    <property type="project" value="TreeGrafter"/>
</dbReference>
<sequence length="507" mass="58645">MKLLQRIRDSTITGCSNIEERAYDGEYWYKIDETWYAGTNVISLSVRGDPEQMYTLGALIILWFEKDKSHKEYVKVASTRGFQPINRGDRNSILDYLDGMTARNQFPDSYTKRDEVFEVNLKTRRTIPSIKSEIVDSEEEPETKANVYRATVAEKIKIEDLPEFAQMRQKRLRQLHARKSTIAAVERARSPTDINANTVVRNVERPRLAERTWRNRTTIMGSNKSFLSILDTLQAIKDREEGTKKVPAEKEKPLKVRSEDQPYSRYAQEQFNRTFPFEEKHHSFANLPFATAISEVLSQPSDGASSMKEEKPFGNASKLIKFEVFSPPKNVPKSVPRAKHRTPIIVVPPATSATILSLKNVASLLEDMNYTDMHDLVPGSLVGRAQRIIQRKRSGNENVSGSVPYLVIDDPTKLRKEDWDRIVAVFVMGPAWQFKNWRWQSPVEIFTKVPAFHLYFDDMKVHDNVTTWNVTRIPINRHKRHLDASQMLKFWEIVDRHIMKSASNLRF</sequence>
<dbReference type="InterPro" id="IPR038103">
    <property type="entry name" value="CDC73_C_sf"/>
</dbReference>
<dbReference type="Pfam" id="PF16050">
    <property type="entry name" value="CDC73_N"/>
    <property type="match status" value="1"/>
</dbReference>
<dbReference type="GO" id="GO:0032968">
    <property type="term" value="P:positive regulation of transcription elongation by RNA polymerase II"/>
    <property type="evidence" value="ECO:0007669"/>
    <property type="project" value="TreeGrafter"/>
</dbReference>
<evidence type="ECO:0000313" key="9">
    <source>
        <dbReference type="Proteomes" id="UP000835052"/>
    </source>
</evidence>
<reference evidence="8" key="1">
    <citation type="submission" date="2020-10" db="EMBL/GenBank/DDBJ databases">
        <authorList>
            <person name="Kikuchi T."/>
        </authorList>
    </citation>
    <scope>NUCLEOTIDE SEQUENCE</scope>
    <source>
        <strain evidence="8">NKZ352</strain>
    </source>
</reference>
<evidence type="ECO:0008006" key="10">
    <source>
        <dbReference type="Google" id="ProtNLM"/>
    </source>
</evidence>
<evidence type="ECO:0000313" key="8">
    <source>
        <dbReference type="EMBL" id="CAD6187803.1"/>
    </source>
</evidence>
<dbReference type="PANTHER" id="PTHR12466:SF8">
    <property type="entry name" value="PARAFIBROMIN"/>
    <property type="match status" value="1"/>
</dbReference>
<feature type="domain" description="Cell division control protein 73 C-terminal" evidence="6">
    <location>
        <begin position="340"/>
        <end position="496"/>
    </location>
</feature>
<dbReference type="GO" id="GO:0016593">
    <property type="term" value="C:Cdc73/Paf1 complex"/>
    <property type="evidence" value="ECO:0007669"/>
    <property type="project" value="InterPro"/>
</dbReference>
<feature type="domain" description="Paf1 complex subunit Cdc73 N-terminal" evidence="7">
    <location>
        <begin position="39"/>
        <end position="269"/>
    </location>
</feature>
<comment type="similarity">
    <text evidence="2">Belongs to the CDC73 family.</text>
</comment>
<comment type="subcellular location">
    <subcellularLocation>
        <location evidence="1">Nucleus</location>
    </subcellularLocation>
</comment>
<evidence type="ECO:0000256" key="4">
    <source>
        <dbReference type="ARBA" id="ARBA00023163"/>
    </source>
</evidence>
<accession>A0A8S1GY31</accession>